<reference evidence="1" key="1">
    <citation type="submission" date="2022-04" db="EMBL/GenBank/DDBJ databases">
        <title>Jade perch genome.</title>
        <authorList>
            <person name="Chao B."/>
        </authorList>
    </citation>
    <scope>NUCLEOTIDE SEQUENCE</scope>
    <source>
        <strain evidence="1">CB-2022</strain>
    </source>
</reference>
<accession>A0ACB8X6V9</accession>
<dbReference type="EMBL" id="CM041532">
    <property type="protein sequence ID" value="KAI3375610.1"/>
    <property type="molecule type" value="Genomic_DNA"/>
</dbReference>
<gene>
    <name evidence="1" type="ORF">L3Q82_003924</name>
</gene>
<keyword evidence="2" id="KW-1185">Reference proteome</keyword>
<evidence type="ECO:0000313" key="2">
    <source>
        <dbReference type="Proteomes" id="UP000831701"/>
    </source>
</evidence>
<sequence length="213" mass="24372">MQCCRGVTAKTAHNIQRLEDDFLPAAKALVCFLALLVFLAFLGPDVLDTTEQFASLAQISMLPLALFILGLVAGGLLIRYRQYFMSVYQVEVDPGAKSVQLPCKTLIHLPEDVTVEWRDRNNRKVHVYQNGSDRPEEQDEFYRDRTEMKEDLLQTGDLSLILKYPTDTDTGKYSCKIYNKEGNILRRKTVELKVKGQYEDKGQRVNQGQKKLH</sequence>
<evidence type="ECO:0000313" key="1">
    <source>
        <dbReference type="EMBL" id="KAI3375610.1"/>
    </source>
</evidence>
<proteinExistence type="predicted"/>
<organism evidence="1 2">
    <name type="scientific">Scortum barcoo</name>
    <name type="common">barcoo grunter</name>
    <dbReference type="NCBI Taxonomy" id="214431"/>
    <lineage>
        <taxon>Eukaryota</taxon>
        <taxon>Metazoa</taxon>
        <taxon>Chordata</taxon>
        <taxon>Craniata</taxon>
        <taxon>Vertebrata</taxon>
        <taxon>Euteleostomi</taxon>
        <taxon>Actinopterygii</taxon>
        <taxon>Neopterygii</taxon>
        <taxon>Teleostei</taxon>
        <taxon>Neoteleostei</taxon>
        <taxon>Acanthomorphata</taxon>
        <taxon>Eupercaria</taxon>
        <taxon>Centrarchiformes</taxon>
        <taxon>Terapontoidei</taxon>
        <taxon>Terapontidae</taxon>
        <taxon>Scortum</taxon>
    </lineage>
</organism>
<comment type="caution">
    <text evidence="1">The sequence shown here is derived from an EMBL/GenBank/DDBJ whole genome shotgun (WGS) entry which is preliminary data.</text>
</comment>
<name>A0ACB8X6V9_9TELE</name>
<dbReference type="Proteomes" id="UP000831701">
    <property type="component" value="Chromosome 2"/>
</dbReference>
<protein>
    <submittedName>
        <fullName evidence="1">Uncharacterized protein</fullName>
    </submittedName>
</protein>